<dbReference type="InterPro" id="IPR045851">
    <property type="entry name" value="AMP-bd_C_sf"/>
</dbReference>
<dbReference type="HOGENOM" id="CLU_000022_59_0_1"/>
<dbReference type="eggNOG" id="KOG1176">
    <property type="taxonomic scope" value="Eukaryota"/>
</dbReference>
<feature type="domain" description="AMP-dependent synthetase/ligase" evidence="3">
    <location>
        <begin position="195"/>
        <end position="350"/>
    </location>
</feature>
<dbReference type="Pfam" id="PF13193">
    <property type="entry name" value="AMP-binding_C"/>
    <property type="match status" value="1"/>
</dbReference>
<organism evidence="5 6">
    <name type="scientific">Trichosporon asahii var. asahii (strain CBS 8904)</name>
    <name type="common">Yeast</name>
    <dbReference type="NCBI Taxonomy" id="1220162"/>
    <lineage>
        <taxon>Eukaryota</taxon>
        <taxon>Fungi</taxon>
        <taxon>Dikarya</taxon>
        <taxon>Basidiomycota</taxon>
        <taxon>Agaricomycotina</taxon>
        <taxon>Tremellomycetes</taxon>
        <taxon>Trichosporonales</taxon>
        <taxon>Trichosporonaceae</taxon>
        <taxon>Trichosporon</taxon>
    </lineage>
</organism>
<dbReference type="InterPro" id="IPR025110">
    <property type="entry name" value="AMP-bd_C"/>
</dbReference>
<dbReference type="GO" id="GO:0031956">
    <property type="term" value="F:medium-chain fatty acid-CoA ligase activity"/>
    <property type="evidence" value="ECO:0007669"/>
    <property type="project" value="TreeGrafter"/>
</dbReference>
<evidence type="ECO:0008006" key="7">
    <source>
        <dbReference type="Google" id="ProtNLM"/>
    </source>
</evidence>
<evidence type="ECO:0000256" key="2">
    <source>
        <dbReference type="ARBA" id="ARBA00022598"/>
    </source>
</evidence>
<evidence type="ECO:0000313" key="6">
    <source>
        <dbReference type="Proteomes" id="UP000006757"/>
    </source>
</evidence>
<dbReference type="SUPFAM" id="SSF56801">
    <property type="entry name" value="Acetyl-CoA synthetase-like"/>
    <property type="match status" value="1"/>
</dbReference>
<proteinExistence type="inferred from homology"/>
<feature type="domain" description="AMP-binding enzyme C-terminal" evidence="4">
    <location>
        <begin position="402"/>
        <end position="477"/>
    </location>
</feature>
<dbReference type="EMBL" id="AMBO01000354">
    <property type="protein sequence ID" value="EKC99965.1"/>
    <property type="molecule type" value="Genomic_DNA"/>
</dbReference>
<keyword evidence="2" id="KW-0436">Ligase</keyword>
<dbReference type="Pfam" id="PF00501">
    <property type="entry name" value="AMP-binding"/>
    <property type="match status" value="2"/>
</dbReference>
<dbReference type="PANTHER" id="PTHR43201:SF5">
    <property type="entry name" value="MEDIUM-CHAIN ACYL-COA LIGASE ACSF2, MITOCHONDRIAL"/>
    <property type="match status" value="1"/>
</dbReference>
<dbReference type="InterPro" id="IPR000873">
    <property type="entry name" value="AMP-dep_synth/lig_dom"/>
</dbReference>
<reference evidence="5 6" key="1">
    <citation type="journal article" date="2012" name="Eukaryot. Cell">
        <title>Genome sequence of the Trichosporon asahii environmental strain CBS 8904.</title>
        <authorList>
            <person name="Yang R.Y."/>
            <person name="Li H.T."/>
            <person name="Zhu H."/>
            <person name="Zhou G.P."/>
            <person name="Wang M."/>
            <person name="Wang L."/>
        </authorList>
    </citation>
    <scope>NUCLEOTIDE SEQUENCE [LARGE SCALE GENOMIC DNA]</scope>
    <source>
        <strain evidence="5 6">CBS 8904</strain>
    </source>
</reference>
<evidence type="ECO:0000259" key="4">
    <source>
        <dbReference type="Pfam" id="PF13193"/>
    </source>
</evidence>
<gene>
    <name evidence="5" type="ORF">A1Q2_05729</name>
</gene>
<comment type="caution">
    <text evidence="5">The sequence shown here is derived from an EMBL/GenBank/DDBJ whole genome shotgun (WGS) entry which is preliminary data.</text>
</comment>
<dbReference type="AlphaFoldDB" id="K1VGJ9"/>
<comment type="similarity">
    <text evidence="1">Belongs to the ATP-dependent AMP-binding enzyme family.</text>
</comment>
<dbReference type="OrthoDB" id="10253115at2759"/>
<accession>K1VGJ9</accession>
<evidence type="ECO:0000313" key="5">
    <source>
        <dbReference type="EMBL" id="EKC99965.1"/>
    </source>
</evidence>
<dbReference type="InParanoid" id="K1VGJ9"/>
<dbReference type="Gene3D" id="3.30.300.30">
    <property type="match status" value="1"/>
</dbReference>
<dbReference type="Gene3D" id="3.40.50.12780">
    <property type="entry name" value="N-terminal domain of ligase-like"/>
    <property type="match status" value="2"/>
</dbReference>
<dbReference type="PANTHER" id="PTHR43201">
    <property type="entry name" value="ACYL-COA SYNTHETASE"/>
    <property type="match status" value="1"/>
</dbReference>
<feature type="domain" description="AMP-dependent synthetase/ligase" evidence="3">
    <location>
        <begin position="86"/>
        <end position="174"/>
    </location>
</feature>
<dbReference type="Proteomes" id="UP000006757">
    <property type="component" value="Unassembled WGS sequence"/>
</dbReference>
<keyword evidence="6" id="KW-1185">Reference proteome</keyword>
<evidence type="ECO:0000259" key="3">
    <source>
        <dbReference type="Pfam" id="PF00501"/>
    </source>
</evidence>
<name>K1VGJ9_TRIAC</name>
<protein>
    <recommendedName>
        <fullName evidence="7">Long-chain-fatty-acid--CoA ligase</fullName>
    </recommendedName>
</protein>
<dbReference type="STRING" id="1220162.K1VGJ9"/>
<sequence length="509" mass="55166">MLHPALRATRPLLRPAAALRPTVPLLRPAKPLLGVDECDKLLTYSGSPFETERVNVDGRDLRVWKNWGQKQLLSTPIAAPEPFEAREVVTFADAYDKAVDLAAVLAEHGVVAGTRVAVGGVNSTGWVVSFLAVCLAGGVPVLLNNGLHVDAQMHCLQLTKPHLTLVDDKLAAQLAGKWETWCWSPIDHLQDCTGITGCLSWLILALHNGSKLVFMRHWSVPMAVKLMVEESVGKIGGVPAVATAILQSPLVPKDYELETVAYGGATPPTDLAKNLVERWPKLIPATGWGMTETSGFHTGFLGQEYLDKPHGAGQVLPVTELKVVDAAGNEVPPGETGTLLCRGQTLMKEYVGNPKATAESFREGGWFDTGDIAFIDEFGDLHLVDRAKEIIVRGGENIASAEVERALLSDPRVAEACAVPVPCEVMSERVGVAVTLAPGAEATPREIAETAWPKLRYCARPDIAVIVDKMPWTPSQKVVRGDVKKLVQEEWERIGRKPLVDSRDARARM</sequence>
<evidence type="ECO:0000256" key="1">
    <source>
        <dbReference type="ARBA" id="ARBA00006432"/>
    </source>
</evidence>
<dbReference type="GO" id="GO:0006631">
    <property type="term" value="P:fatty acid metabolic process"/>
    <property type="evidence" value="ECO:0007669"/>
    <property type="project" value="TreeGrafter"/>
</dbReference>
<dbReference type="InterPro" id="IPR042099">
    <property type="entry name" value="ANL_N_sf"/>
</dbReference>